<dbReference type="Gene3D" id="3.40.50.300">
    <property type="entry name" value="P-loop containing nucleotide triphosphate hydrolases"/>
    <property type="match status" value="1"/>
</dbReference>
<dbReference type="Proteomes" id="UP000618051">
    <property type="component" value="Unassembled WGS sequence"/>
</dbReference>
<dbReference type="InterPro" id="IPR044145">
    <property type="entry name" value="IF2_II"/>
</dbReference>
<dbReference type="Pfam" id="PF00009">
    <property type="entry name" value="GTP_EFTU"/>
    <property type="match status" value="1"/>
</dbReference>
<evidence type="ECO:0000256" key="5">
    <source>
        <dbReference type="ARBA" id="ARBA00022917"/>
    </source>
</evidence>
<dbReference type="FunFam" id="2.40.30.10:FF:000007">
    <property type="entry name" value="Translation initiation factor IF-2"/>
    <property type="match status" value="1"/>
</dbReference>
<reference evidence="14" key="1">
    <citation type="submission" date="2020-10" db="EMBL/GenBank/DDBJ databases">
        <title>Feather gene expression reveals the developmental basis of iridescence in African starlings.</title>
        <authorList>
            <person name="Rubenstein D.R."/>
        </authorList>
    </citation>
    <scope>NUCLEOTIDE SEQUENCE</scope>
    <source>
        <strain evidence="14">SS15</strain>
        <tissue evidence="14">Liver</tissue>
    </source>
</reference>
<dbReference type="SUPFAM" id="SSF52156">
    <property type="entry name" value="Initiation factor IF2/eIF5b, domain 3"/>
    <property type="match status" value="1"/>
</dbReference>
<comment type="caution">
    <text evidence="14">The sequence shown here is derived from an EMBL/GenBank/DDBJ whole genome shotgun (WGS) entry which is preliminary data.</text>
</comment>
<evidence type="ECO:0000256" key="11">
    <source>
        <dbReference type="SAM" id="Coils"/>
    </source>
</evidence>
<keyword evidence="8" id="KW-0342">GTP-binding</keyword>
<dbReference type="InterPro" id="IPR053905">
    <property type="entry name" value="EF-G-like_DII"/>
</dbReference>
<dbReference type="SUPFAM" id="SSF52540">
    <property type="entry name" value="P-loop containing nucleoside triphosphate hydrolases"/>
    <property type="match status" value="1"/>
</dbReference>
<sequence length="818" mass="90189">GIHVPSPEYFISRLPRVEAPPLPGQPEGRSCACAVPSRPPRPLRSGACAQSGAPGVRHGGDPGVFPFSSFLSFPLFFPHSFLHSSNCQGRDPEARRKALSPRGGRAAADSGEMSRGLLLRFENLLQLRGACLQLRALSSRKVCGAQWKPVQLSAHPVGSLLLHPQLWPKHRLTSAALSQCRHLATKEETKKKKKKVPLTRGEVEIRQKMTVEELAQAMGKDIDHIYEALLYTDINLDSVEPDSILNEDHIKMIVQKSGMKPPADPAVLTPRPPVVTILGHVDHGKTTLLDSLRKTQVASMEAGGITQHIGAFIVHMPSGEKITFLDTPGHAAFSAMRARGTNVTDIVILVVAAEDGVMQQTIESIQHAKNAGVPLILAINKCDKPEADPERVKKELLAHDVVCEEFGGDVQAVNISALKGENLMVLAEATVALAEMLELKADATGLVEGTVIESRKDKGKGPLTTAIIQRGTLRKGCVLVAGKTWAKVRFLFDENGKAVDSASPGIPVEIMGWKESPSAGDEILEVESEQRAQEVVAWRTYVEQQERMKKDLEVIEAKQKEHRLEYEKQQQKLAHLTWRQRKAALYKANKHLMFSRPKERAEMDENTLSLIVKGDVDGSVEAILNILDSYDCEDECKLEIVYFGMGDITENDISLAEAFNGVIFGFSVKANESIKKLADKKGIKIKLHNIIYKLIEDLKDELSSRLPPTVVETTIGEASVLDTFSVTAGKNRIPVAGCRVHKGLLDRKMKFKLIRNRDVIWKGCLSSLKHHKDDVQVIKTGMDCGLSLDKNLEFSIGDEIICYEEKEIQQTTSWDPGF</sequence>
<dbReference type="FunFam" id="3.40.50.10050:FF:000001">
    <property type="entry name" value="Translation initiation factor IF-2"/>
    <property type="match status" value="1"/>
</dbReference>
<feature type="coiled-coil region" evidence="11">
    <location>
        <begin position="545"/>
        <end position="572"/>
    </location>
</feature>
<dbReference type="CDD" id="cd01887">
    <property type="entry name" value="IF2_eIF5B"/>
    <property type="match status" value="1"/>
</dbReference>
<dbReference type="GO" id="GO:0005739">
    <property type="term" value="C:mitochondrion"/>
    <property type="evidence" value="ECO:0007669"/>
    <property type="project" value="UniProtKB-SubCell"/>
</dbReference>
<keyword evidence="6" id="KW-0809">Transit peptide</keyword>
<dbReference type="Pfam" id="PF11987">
    <property type="entry name" value="IF-2"/>
    <property type="match status" value="1"/>
</dbReference>
<dbReference type="SUPFAM" id="SSF50447">
    <property type="entry name" value="Translation proteins"/>
    <property type="match status" value="2"/>
</dbReference>
<keyword evidence="11" id="KW-0175">Coiled coil</keyword>
<feature type="domain" description="Tr-type G" evidence="13">
    <location>
        <begin position="270"/>
        <end position="440"/>
    </location>
</feature>
<reference evidence="15 16" key="2">
    <citation type="journal article" date="2021" name="J. Hered.">
        <title>Feather Gene Expression Elucidates the Developmental Basis of Plumage Iridescence in African Starlings.</title>
        <authorList>
            <person name="Rubenstein D.R."/>
            <person name="Corvelo A."/>
            <person name="MacManes M.D."/>
            <person name="Maia R."/>
            <person name="Narzisi G."/>
            <person name="Rousaki A."/>
            <person name="Vandenabeele P."/>
            <person name="Shawkey M.D."/>
            <person name="Solomon J."/>
        </authorList>
    </citation>
    <scope>NUCLEOTIDE SEQUENCE [LARGE SCALE GENOMIC DNA]</scope>
    <source>
        <strain evidence="15">SS15</strain>
    </source>
</reference>
<proteinExistence type="inferred from homology"/>
<dbReference type="GO" id="GO:0003743">
    <property type="term" value="F:translation initiation factor activity"/>
    <property type="evidence" value="ECO:0007669"/>
    <property type="project" value="UniProtKB-KW"/>
</dbReference>
<comment type="similarity">
    <text evidence="2">Belongs to the TRAFAC class translation factor GTPase superfamily. Classic translation factor GTPase family. IF-2 subfamily.</text>
</comment>
<evidence type="ECO:0000256" key="7">
    <source>
        <dbReference type="ARBA" id="ARBA00023128"/>
    </source>
</evidence>
<evidence type="ECO:0000313" key="14">
    <source>
        <dbReference type="EMBL" id="KAG0123654.1"/>
    </source>
</evidence>
<dbReference type="Gene3D" id="3.40.50.10050">
    <property type="entry name" value="Translation initiation factor IF- 2, domain 3"/>
    <property type="match status" value="1"/>
</dbReference>
<dbReference type="EMBL" id="JADDUC020000003">
    <property type="protein sequence ID" value="KAI1240342.1"/>
    <property type="molecule type" value="Genomic_DNA"/>
</dbReference>
<dbReference type="GO" id="GO:0005525">
    <property type="term" value="F:GTP binding"/>
    <property type="evidence" value="ECO:0007669"/>
    <property type="project" value="UniProtKB-KW"/>
</dbReference>
<accession>A0A835NXQ0</accession>
<protein>
    <recommendedName>
        <fullName evidence="10">Translation initiation factor IF-2, mitochondrial</fullName>
    </recommendedName>
</protein>
<dbReference type="InterPro" id="IPR023115">
    <property type="entry name" value="TIF_IF2_dom3"/>
</dbReference>
<dbReference type="PROSITE" id="PS51722">
    <property type="entry name" value="G_TR_2"/>
    <property type="match status" value="1"/>
</dbReference>
<dbReference type="InterPro" id="IPR015760">
    <property type="entry name" value="TIF_IF2"/>
</dbReference>
<dbReference type="AlphaFoldDB" id="A0A835NXQ0"/>
<dbReference type="HAMAP" id="MF_00100_B">
    <property type="entry name" value="IF_2_B"/>
    <property type="match status" value="1"/>
</dbReference>
<evidence type="ECO:0000256" key="8">
    <source>
        <dbReference type="ARBA" id="ARBA00023134"/>
    </source>
</evidence>
<evidence type="ECO:0000256" key="6">
    <source>
        <dbReference type="ARBA" id="ARBA00022946"/>
    </source>
</evidence>
<evidence type="ECO:0000256" key="12">
    <source>
        <dbReference type="SAM" id="MobiDB-lite"/>
    </source>
</evidence>
<keyword evidence="4" id="KW-0547">Nucleotide-binding</keyword>
<dbReference type="FunFam" id="3.40.50.300:FF:000019">
    <property type="entry name" value="Translation initiation factor IF-2"/>
    <property type="match status" value="1"/>
</dbReference>
<dbReference type="PANTHER" id="PTHR43381">
    <property type="entry name" value="TRANSLATION INITIATION FACTOR IF-2-RELATED"/>
    <property type="match status" value="1"/>
</dbReference>
<dbReference type="Pfam" id="PF22042">
    <property type="entry name" value="EF-G_D2"/>
    <property type="match status" value="1"/>
</dbReference>
<dbReference type="InterPro" id="IPR027417">
    <property type="entry name" value="P-loop_NTPase"/>
</dbReference>
<evidence type="ECO:0000256" key="10">
    <source>
        <dbReference type="ARBA" id="ARBA00044200"/>
    </source>
</evidence>
<dbReference type="InterPro" id="IPR009000">
    <property type="entry name" value="Transl_B-barrel_sf"/>
</dbReference>
<evidence type="ECO:0000313" key="15">
    <source>
        <dbReference type="EMBL" id="KAI1240342.1"/>
    </source>
</evidence>
<organism evidence="14">
    <name type="scientific">Lamprotornis superbus</name>
    <dbReference type="NCBI Taxonomy" id="245042"/>
    <lineage>
        <taxon>Eukaryota</taxon>
        <taxon>Metazoa</taxon>
        <taxon>Chordata</taxon>
        <taxon>Craniata</taxon>
        <taxon>Vertebrata</taxon>
        <taxon>Euteleostomi</taxon>
        <taxon>Archelosauria</taxon>
        <taxon>Archosauria</taxon>
        <taxon>Dinosauria</taxon>
        <taxon>Saurischia</taxon>
        <taxon>Theropoda</taxon>
        <taxon>Coelurosauria</taxon>
        <taxon>Aves</taxon>
        <taxon>Neognathae</taxon>
        <taxon>Neoaves</taxon>
        <taxon>Telluraves</taxon>
        <taxon>Australaves</taxon>
        <taxon>Passeriformes</taxon>
        <taxon>Sturnidae</taxon>
        <taxon>Lamprotornis</taxon>
    </lineage>
</organism>
<dbReference type="OrthoDB" id="361630at2759"/>
<dbReference type="PROSITE" id="PS01176">
    <property type="entry name" value="IF2"/>
    <property type="match status" value="1"/>
</dbReference>
<evidence type="ECO:0000256" key="4">
    <source>
        <dbReference type="ARBA" id="ARBA00022741"/>
    </source>
</evidence>
<evidence type="ECO:0000256" key="2">
    <source>
        <dbReference type="ARBA" id="ARBA00007733"/>
    </source>
</evidence>
<evidence type="ECO:0000259" key="13">
    <source>
        <dbReference type="PROSITE" id="PS51722"/>
    </source>
</evidence>
<name>A0A835NXQ0_9PASS</name>
<evidence type="ECO:0000256" key="9">
    <source>
        <dbReference type="ARBA" id="ARBA00025162"/>
    </source>
</evidence>
<evidence type="ECO:0000256" key="3">
    <source>
        <dbReference type="ARBA" id="ARBA00022540"/>
    </source>
</evidence>
<dbReference type="InterPro" id="IPR000178">
    <property type="entry name" value="TF_IF2_bacterial-like"/>
</dbReference>
<feature type="region of interest" description="Disordered" evidence="12">
    <location>
        <begin position="86"/>
        <end position="109"/>
    </location>
</feature>
<dbReference type="CDD" id="cd03702">
    <property type="entry name" value="IF2_mtIF2_II"/>
    <property type="match status" value="1"/>
</dbReference>
<dbReference type="CDD" id="cd03692">
    <property type="entry name" value="mtIF2_IVc"/>
    <property type="match status" value="1"/>
</dbReference>
<keyword evidence="3" id="KW-0396">Initiation factor</keyword>
<evidence type="ECO:0000256" key="1">
    <source>
        <dbReference type="ARBA" id="ARBA00004173"/>
    </source>
</evidence>
<dbReference type="NCBIfam" id="TIGR00231">
    <property type="entry name" value="small_GTP"/>
    <property type="match status" value="1"/>
</dbReference>
<dbReference type="PANTHER" id="PTHR43381:SF20">
    <property type="entry name" value="TRANSLATION INITIATION FACTOR IF-2, MITOCHONDRIAL"/>
    <property type="match status" value="1"/>
</dbReference>
<dbReference type="InterPro" id="IPR000795">
    <property type="entry name" value="T_Tr_GTP-bd_dom"/>
</dbReference>
<keyword evidence="7" id="KW-0496">Mitochondrion</keyword>
<comment type="subcellular location">
    <subcellularLocation>
        <location evidence="1">Mitochondrion</location>
    </subcellularLocation>
</comment>
<comment type="function">
    <text evidence="9">One of the essential components for the initiation of protein synthesis. Protects formylmethionyl-tRNA from spontaneous hydrolysis and promotes its binding to the 30S ribosomal subunits. Also involved in the hydrolysis of GTP during the formation of the 70S ribosomal complex.</text>
</comment>
<gene>
    <name evidence="15" type="ORF">IHE44_0008759</name>
    <name evidence="14" type="ORF">IHE44_007128</name>
</gene>
<keyword evidence="5" id="KW-0648">Protein biosynthesis</keyword>
<dbReference type="EMBL" id="JADDUC010000027">
    <property type="protein sequence ID" value="KAG0123654.1"/>
    <property type="molecule type" value="Genomic_DNA"/>
</dbReference>
<dbReference type="InterPro" id="IPR005225">
    <property type="entry name" value="Small_GTP-bd"/>
</dbReference>
<dbReference type="InterPro" id="IPR036925">
    <property type="entry name" value="TIF_IF2_dom3_sf"/>
</dbReference>
<dbReference type="Gene3D" id="2.40.30.10">
    <property type="entry name" value="Translation factors"/>
    <property type="match status" value="2"/>
</dbReference>
<feature type="non-terminal residue" evidence="14">
    <location>
        <position position="818"/>
    </location>
</feature>
<keyword evidence="16" id="KW-1185">Reference proteome</keyword>
<reference evidence="15" key="3">
    <citation type="submission" date="2022-01" db="EMBL/GenBank/DDBJ databases">
        <authorList>
            <person name="Rubenstein D.R."/>
        </authorList>
    </citation>
    <scope>NUCLEOTIDE SEQUENCE</scope>
    <source>
        <strain evidence="15">SS15</strain>
        <tissue evidence="15">Liver</tissue>
    </source>
</reference>
<dbReference type="FunFam" id="2.40.30.10:FF:000072">
    <property type="entry name" value="translation initiation factor IF-2, mitochondrial isoform X1"/>
    <property type="match status" value="1"/>
</dbReference>
<evidence type="ECO:0000313" key="16">
    <source>
        <dbReference type="Proteomes" id="UP000618051"/>
    </source>
</evidence>
<dbReference type="GO" id="GO:0003924">
    <property type="term" value="F:GTPase activity"/>
    <property type="evidence" value="ECO:0007669"/>
    <property type="project" value="InterPro"/>
</dbReference>